<comment type="caution">
    <text evidence="1">The sequence shown here is derived from an EMBL/GenBank/DDBJ whole genome shotgun (WGS) entry which is preliminary data.</text>
</comment>
<dbReference type="EMBL" id="RCHS01000141">
    <property type="protein sequence ID" value="RMX60564.1"/>
    <property type="molecule type" value="Genomic_DNA"/>
</dbReference>
<evidence type="ECO:0000313" key="2">
    <source>
        <dbReference type="Proteomes" id="UP000275408"/>
    </source>
</evidence>
<accession>A0A3M6V4B4</accession>
<proteinExistence type="predicted"/>
<gene>
    <name evidence="1" type="ORF">pdam_00001474</name>
</gene>
<name>A0A3M6V4B4_POCDA</name>
<dbReference type="Proteomes" id="UP000275408">
    <property type="component" value="Unassembled WGS sequence"/>
</dbReference>
<dbReference type="AlphaFoldDB" id="A0A3M6V4B4"/>
<protein>
    <submittedName>
        <fullName evidence="1">Uncharacterized protein</fullName>
    </submittedName>
</protein>
<organism evidence="1 2">
    <name type="scientific">Pocillopora damicornis</name>
    <name type="common">Cauliflower coral</name>
    <name type="synonym">Millepora damicornis</name>
    <dbReference type="NCBI Taxonomy" id="46731"/>
    <lineage>
        <taxon>Eukaryota</taxon>
        <taxon>Metazoa</taxon>
        <taxon>Cnidaria</taxon>
        <taxon>Anthozoa</taxon>
        <taxon>Hexacorallia</taxon>
        <taxon>Scleractinia</taxon>
        <taxon>Astrocoeniina</taxon>
        <taxon>Pocilloporidae</taxon>
        <taxon>Pocillopora</taxon>
    </lineage>
</organism>
<evidence type="ECO:0000313" key="1">
    <source>
        <dbReference type="EMBL" id="RMX60564.1"/>
    </source>
</evidence>
<sequence>MVDLSPDSDNLGRAVLVHLTKTRPREHDLTEPIWSKGKESCCDVDNSLKRFWEIEKSGTDRDGRLVLTEEERLALGKKKDSLKYENGRYRVAVP</sequence>
<reference evidence="1 2" key="1">
    <citation type="journal article" date="2018" name="Sci. Rep.">
        <title>Comparative analysis of the Pocillopora damicornis genome highlights role of immune system in coral evolution.</title>
        <authorList>
            <person name="Cunning R."/>
            <person name="Bay R.A."/>
            <person name="Gillette P."/>
            <person name="Baker A.C."/>
            <person name="Traylor-Knowles N."/>
        </authorList>
    </citation>
    <scope>NUCLEOTIDE SEQUENCE [LARGE SCALE GENOMIC DNA]</scope>
    <source>
        <strain evidence="1">RSMAS</strain>
        <tissue evidence="1">Whole animal</tissue>
    </source>
</reference>
<keyword evidence="2" id="KW-1185">Reference proteome</keyword>